<dbReference type="GO" id="GO:0016491">
    <property type="term" value="F:oxidoreductase activity"/>
    <property type="evidence" value="ECO:0007669"/>
    <property type="project" value="UniProtKB-KW"/>
</dbReference>
<dbReference type="PRINTS" id="PR00368">
    <property type="entry name" value="FADPNR"/>
</dbReference>
<evidence type="ECO:0000256" key="1">
    <source>
        <dbReference type="ARBA" id="ARBA00023002"/>
    </source>
</evidence>
<accession>A0A918SAF7</accession>
<evidence type="ECO:0000313" key="2">
    <source>
        <dbReference type="EMBL" id="GHA29221.1"/>
    </source>
</evidence>
<dbReference type="EMBL" id="BMZE01000003">
    <property type="protein sequence ID" value="GHA29221.1"/>
    <property type="molecule type" value="Genomic_DNA"/>
</dbReference>
<keyword evidence="1" id="KW-0560">Oxidoreductase</keyword>
<evidence type="ECO:0000313" key="3">
    <source>
        <dbReference type="Proteomes" id="UP000646579"/>
    </source>
</evidence>
<dbReference type="RefSeq" id="WP_189426170.1">
    <property type="nucleotide sequence ID" value="NZ_BMZE01000003.1"/>
</dbReference>
<reference evidence="2" key="2">
    <citation type="submission" date="2020-09" db="EMBL/GenBank/DDBJ databases">
        <authorList>
            <person name="Sun Q."/>
            <person name="Kim S."/>
        </authorList>
    </citation>
    <scope>NUCLEOTIDE SEQUENCE</scope>
    <source>
        <strain evidence="2">KCTC 32437</strain>
    </source>
</reference>
<comment type="caution">
    <text evidence="2">The sequence shown here is derived from an EMBL/GenBank/DDBJ whole genome shotgun (WGS) entry which is preliminary data.</text>
</comment>
<gene>
    <name evidence="2" type="ORF">GCM10007989_25990</name>
</gene>
<dbReference type="Proteomes" id="UP000646579">
    <property type="component" value="Unassembled WGS sequence"/>
</dbReference>
<dbReference type="SUPFAM" id="SSF51905">
    <property type="entry name" value="FAD/NAD(P)-binding domain"/>
    <property type="match status" value="1"/>
</dbReference>
<dbReference type="PRINTS" id="PR00469">
    <property type="entry name" value="PNDRDTASEII"/>
</dbReference>
<sequence>MSFQLDGFTVHGYHGDTVLSAAIASGFECVGTYAGRQIALTDRFAPPVAPASLSDDPRHILPMNRVQAVDGQSLVCVGESIAPAARARRSISQLLQLRPYSLDLELKASQSMTGPWLNQTPVATVSSDLLVVGGGLAGMSAAACAARSGSRVCLVEQKPYLGGTAALFGSVESEEPPQQSIARLSAEIRDLGVEIYTASEAFSLLDTRALVHQVRQMDGLSEGRVVAFTAPKIILATGAMERLPVMPGNRLPGVCGSNEAFYLADAFGVWPGDDAAFSTTANQAYRVAMLAAGAGVSVPRIVDARIDPRSRFLEFCKAYGIRMSHGVFPLEVRQSQKGHHTLQVEVGVRLGEYAKDAEPITTRRLVCSGGWQPDLTLWHMAGLSSTWQAQHNRFVATERRADLALAGCAAGYFSTSACLQSGEQAVAHLFGRKTDEVSETVIGEHWETEDGPSLIAEAGHASSPTTFLDHGPSLVTRPRLAAESFGEHIRQLGRTDTWRFADQPRTLSIVDIAAAVQLGIIPKAEAGAVARERAVNAIDIVAVAKSAGSMTVTGGKERSRAPTFLNHRFGSGARHWEIEALEARWLEPGSLIYPNADINDPLRAIGVVVDSLDDGPGRAFALLEADRGSAGLALTLRHFGRAVPIRVLRPRVQP</sequence>
<dbReference type="Pfam" id="PF12831">
    <property type="entry name" value="FAD_oxidored"/>
    <property type="match status" value="1"/>
</dbReference>
<dbReference type="PANTHER" id="PTHR42949">
    <property type="entry name" value="ANAEROBIC GLYCEROL-3-PHOSPHATE DEHYDROGENASE SUBUNIT B"/>
    <property type="match status" value="1"/>
</dbReference>
<dbReference type="PANTHER" id="PTHR42949:SF3">
    <property type="entry name" value="ANAEROBIC GLYCEROL-3-PHOSPHATE DEHYDROGENASE SUBUNIT B"/>
    <property type="match status" value="1"/>
</dbReference>
<dbReference type="InterPro" id="IPR036188">
    <property type="entry name" value="FAD/NAD-bd_sf"/>
</dbReference>
<proteinExistence type="predicted"/>
<name>A0A918SAF7_9HYPH</name>
<organism evidence="2 3">
    <name type="scientific">Devosia pacifica</name>
    <dbReference type="NCBI Taxonomy" id="1335967"/>
    <lineage>
        <taxon>Bacteria</taxon>
        <taxon>Pseudomonadati</taxon>
        <taxon>Pseudomonadota</taxon>
        <taxon>Alphaproteobacteria</taxon>
        <taxon>Hyphomicrobiales</taxon>
        <taxon>Devosiaceae</taxon>
        <taxon>Devosia</taxon>
    </lineage>
</organism>
<evidence type="ECO:0008006" key="4">
    <source>
        <dbReference type="Google" id="ProtNLM"/>
    </source>
</evidence>
<keyword evidence="3" id="KW-1185">Reference proteome</keyword>
<dbReference type="AlphaFoldDB" id="A0A918SAF7"/>
<protein>
    <recommendedName>
        <fullName evidence="4">FAD-dependent oxidoreductase</fullName>
    </recommendedName>
</protein>
<dbReference type="Gene3D" id="3.50.50.60">
    <property type="entry name" value="FAD/NAD(P)-binding domain"/>
    <property type="match status" value="1"/>
</dbReference>
<dbReference type="InterPro" id="IPR051691">
    <property type="entry name" value="Metab_Enz_Cyan_OpOx_G3PDH"/>
</dbReference>
<reference evidence="2" key="1">
    <citation type="journal article" date="2014" name="Int. J. Syst. Evol. Microbiol.">
        <title>Complete genome sequence of Corynebacterium casei LMG S-19264T (=DSM 44701T), isolated from a smear-ripened cheese.</title>
        <authorList>
            <consortium name="US DOE Joint Genome Institute (JGI-PGF)"/>
            <person name="Walter F."/>
            <person name="Albersmeier A."/>
            <person name="Kalinowski J."/>
            <person name="Ruckert C."/>
        </authorList>
    </citation>
    <scope>NUCLEOTIDE SEQUENCE</scope>
    <source>
        <strain evidence="2">KCTC 32437</strain>
    </source>
</reference>